<name>A0A2T7FC17_9POAL</name>
<dbReference type="Proteomes" id="UP000244336">
    <property type="component" value="Chromosome 1"/>
</dbReference>
<keyword evidence="2" id="KW-1185">Reference proteome</keyword>
<evidence type="ECO:0000313" key="1">
    <source>
        <dbReference type="EMBL" id="PUZ77620.1"/>
    </source>
</evidence>
<gene>
    <name evidence="1" type="ORF">GQ55_1G388100</name>
</gene>
<accession>A0A2T7FC17</accession>
<sequence length="73" mass="8614">MGLLQFMARHVFFSGDDDRRRGGRSLVAREGSRGFSVISLLFRVLCEVWLKQLSLYPPRTFLYSYVYLYVFLI</sequence>
<dbReference type="Gramene" id="PUZ77620">
    <property type="protein sequence ID" value="PUZ77620"/>
    <property type="gene ID" value="GQ55_1G388100"/>
</dbReference>
<evidence type="ECO:0000313" key="2">
    <source>
        <dbReference type="Proteomes" id="UP000244336"/>
    </source>
</evidence>
<dbReference type="EMBL" id="CM009749">
    <property type="protein sequence ID" value="PUZ77620.1"/>
    <property type="molecule type" value="Genomic_DNA"/>
</dbReference>
<organism evidence="1 2">
    <name type="scientific">Panicum hallii var. hallii</name>
    <dbReference type="NCBI Taxonomy" id="1504633"/>
    <lineage>
        <taxon>Eukaryota</taxon>
        <taxon>Viridiplantae</taxon>
        <taxon>Streptophyta</taxon>
        <taxon>Embryophyta</taxon>
        <taxon>Tracheophyta</taxon>
        <taxon>Spermatophyta</taxon>
        <taxon>Magnoliopsida</taxon>
        <taxon>Liliopsida</taxon>
        <taxon>Poales</taxon>
        <taxon>Poaceae</taxon>
        <taxon>PACMAD clade</taxon>
        <taxon>Panicoideae</taxon>
        <taxon>Panicodae</taxon>
        <taxon>Paniceae</taxon>
        <taxon>Panicinae</taxon>
        <taxon>Panicum</taxon>
        <taxon>Panicum sect. Panicum</taxon>
    </lineage>
</organism>
<proteinExistence type="predicted"/>
<reference evidence="1 2" key="1">
    <citation type="submission" date="2018-04" db="EMBL/GenBank/DDBJ databases">
        <title>WGS assembly of Panicum hallii var. hallii HAL2.</title>
        <authorList>
            <person name="Lovell J."/>
            <person name="Jenkins J."/>
            <person name="Lowry D."/>
            <person name="Mamidi S."/>
            <person name="Sreedasyam A."/>
            <person name="Weng X."/>
            <person name="Barry K."/>
            <person name="Bonette J."/>
            <person name="Campitelli B."/>
            <person name="Daum C."/>
            <person name="Gordon S."/>
            <person name="Gould B."/>
            <person name="Lipzen A."/>
            <person name="MacQueen A."/>
            <person name="Palacio-Mejia J."/>
            <person name="Plott C."/>
            <person name="Shakirov E."/>
            <person name="Shu S."/>
            <person name="Yoshinaga Y."/>
            <person name="Zane M."/>
            <person name="Rokhsar D."/>
            <person name="Grimwood J."/>
            <person name="Schmutz J."/>
            <person name="Juenger T."/>
        </authorList>
    </citation>
    <scope>NUCLEOTIDE SEQUENCE [LARGE SCALE GENOMIC DNA]</scope>
    <source>
        <strain evidence="2">cv. HAL2</strain>
    </source>
</reference>
<dbReference type="AlphaFoldDB" id="A0A2T7FC17"/>
<protein>
    <submittedName>
        <fullName evidence="1">Uncharacterized protein</fullName>
    </submittedName>
</protein>